<protein>
    <submittedName>
        <fullName evidence="4">DUF6451 domain-containing protein</fullName>
    </submittedName>
</protein>
<dbReference type="PANTHER" id="PTHR47027">
    <property type="entry name" value="REVERSE TRANSCRIPTASE DOMAIN-CONTAINING PROTEIN"/>
    <property type="match status" value="1"/>
</dbReference>
<dbReference type="EMBL" id="UZAK01040020">
    <property type="protein sequence ID" value="VDP63921.1"/>
    <property type="molecule type" value="Genomic_DNA"/>
</dbReference>
<evidence type="ECO:0000313" key="4">
    <source>
        <dbReference type="WBParaSite" id="SCUD_0001762801-mRNA-1"/>
    </source>
</evidence>
<dbReference type="AlphaFoldDB" id="A0A183KRD9"/>
<accession>A0A183KRD9</accession>
<dbReference type="Proteomes" id="UP000279833">
    <property type="component" value="Unassembled WGS sequence"/>
</dbReference>
<proteinExistence type="predicted"/>
<sequence>MNRKAHQNIRRHYGLSEMLAIIMRNSHREMCCHALHGEQLICEFQRKIDVRRGSLLSPSTFQEEHGIQSTAWIRSGHLECSDDLSLFSHAHQQMQMKTTSVSAALVATSLNINEGKTKTVKYNVENTNQIIHDRGTLEEVESLTYPGITTDEQGGLDADVNARISKTTAFLKLLNMWNSKLLSTNTKVTIFNPNVKTVLLYEADTSRTTTTYIKKVQVFMNSCLRKTLSVRWPDTISYILLLERKFGKNDRGV</sequence>
<evidence type="ECO:0000313" key="2">
    <source>
        <dbReference type="EMBL" id="VDP63921.1"/>
    </source>
</evidence>
<dbReference type="PANTHER" id="PTHR47027:SF25">
    <property type="entry name" value="REVERSE TRANSCRIPTASE DOMAIN-CONTAINING PROTEIN"/>
    <property type="match status" value="1"/>
</dbReference>
<name>A0A183KRD9_9TREM</name>
<dbReference type="WBParaSite" id="SCUD_0001762801-mRNA-1">
    <property type="protein sequence ID" value="SCUD_0001762801-mRNA-1"/>
    <property type="gene ID" value="SCUD_0001762801"/>
</dbReference>
<reference evidence="4" key="1">
    <citation type="submission" date="2016-06" db="UniProtKB">
        <authorList>
            <consortium name="WormBaseParasite"/>
        </authorList>
    </citation>
    <scope>IDENTIFICATION</scope>
</reference>
<feature type="domain" description="DUF6451" evidence="1">
    <location>
        <begin position="169"/>
        <end position="201"/>
    </location>
</feature>
<dbReference type="InterPro" id="IPR045609">
    <property type="entry name" value="DUF6451"/>
</dbReference>
<dbReference type="Pfam" id="PF20049">
    <property type="entry name" value="DUF6451"/>
    <property type="match status" value="1"/>
</dbReference>
<reference evidence="2 3" key="2">
    <citation type="submission" date="2018-11" db="EMBL/GenBank/DDBJ databases">
        <authorList>
            <consortium name="Pathogen Informatics"/>
        </authorList>
    </citation>
    <scope>NUCLEOTIDE SEQUENCE [LARGE SCALE GENOMIC DNA]</scope>
    <source>
        <strain evidence="2">Dakar</strain>
        <strain evidence="3">Dakar, Senegal</strain>
    </source>
</reference>
<evidence type="ECO:0000259" key="1">
    <source>
        <dbReference type="Pfam" id="PF20049"/>
    </source>
</evidence>
<gene>
    <name evidence="2" type="ORF">SCUD_LOCUS17625</name>
</gene>
<organism evidence="4">
    <name type="scientific">Schistosoma curassoni</name>
    <dbReference type="NCBI Taxonomy" id="6186"/>
    <lineage>
        <taxon>Eukaryota</taxon>
        <taxon>Metazoa</taxon>
        <taxon>Spiralia</taxon>
        <taxon>Lophotrochozoa</taxon>
        <taxon>Platyhelminthes</taxon>
        <taxon>Trematoda</taxon>
        <taxon>Digenea</taxon>
        <taxon>Strigeidida</taxon>
        <taxon>Schistosomatoidea</taxon>
        <taxon>Schistosomatidae</taxon>
        <taxon>Schistosoma</taxon>
    </lineage>
</organism>
<evidence type="ECO:0000313" key="3">
    <source>
        <dbReference type="Proteomes" id="UP000279833"/>
    </source>
</evidence>
<keyword evidence="3" id="KW-1185">Reference proteome</keyword>